<comment type="catalytic activity">
    <reaction evidence="4">
        <text>ADP-D-glycero-beta-D-manno-heptose = ADP-L-glycero-beta-D-manno-heptose</text>
        <dbReference type="Rhea" id="RHEA:17577"/>
        <dbReference type="ChEBI" id="CHEBI:59967"/>
        <dbReference type="ChEBI" id="CHEBI:61506"/>
        <dbReference type="EC" id="5.1.3.20"/>
    </reaction>
</comment>
<keyword evidence="1 4" id="KW-0521">NADP</keyword>
<comment type="cofactor">
    <cofactor evidence="4">
        <name>NADP(+)</name>
        <dbReference type="ChEBI" id="CHEBI:58349"/>
    </cofactor>
    <text evidence="4">Binds 1 NADP(+) per subunit.</text>
</comment>
<dbReference type="Proteomes" id="UP000664414">
    <property type="component" value="Unassembled WGS sequence"/>
</dbReference>
<feature type="binding site" evidence="4">
    <location>
        <begin position="10"/>
        <end position="11"/>
    </location>
    <ligand>
        <name>NADP(+)</name>
        <dbReference type="ChEBI" id="CHEBI:58349"/>
    </ligand>
</feature>
<feature type="domain" description="NAD-dependent epimerase/dehydratase" evidence="5">
    <location>
        <begin position="3"/>
        <end position="249"/>
    </location>
</feature>
<dbReference type="GO" id="GO:0097171">
    <property type="term" value="P:ADP-L-glycero-beta-D-manno-heptose biosynthetic process"/>
    <property type="evidence" value="ECO:0007669"/>
    <property type="project" value="UniProtKB-UniPathway"/>
</dbReference>
<dbReference type="PANTHER" id="PTHR43103">
    <property type="entry name" value="NUCLEOSIDE-DIPHOSPHATE-SUGAR EPIMERASE"/>
    <property type="match status" value="1"/>
</dbReference>
<feature type="binding site" evidence="4">
    <location>
        <position position="90"/>
    </location>
    <ligand>
        <name>NADP(+)</name>
        <dbReference type="ChEBI" id="CHEBI:58349"/>
    </ligand>
</feature>
<dbReference type="Gene3D" id="3.90.25.10">
    <property type="entry name" value="UDP-galactose 4-epimerase, domain 1"/>
    <property type="match status" value="1"/>
</dbReference>
<feature type="binding site" evidence="4">
    <location>
        <position position="193"/>
    </location>
    <ligand>
        <name>substrate</name>
    </ligand>
</feature>
<comment type="domain">
    <text evidence="4">Contains a large N-terminal NADP-binding domain, and a smaller C-terminal substrate-binding domain.</text>
</comment>
<protein>
    <recommendedName>
        <fullName evidence="4">ADP-L-glycero-D-manno-heptose-6-epimerase</fullName>
        <ecNumber evidence="4">5.1.3.20</ecNumber>
    </recommendedName>
    <alternativeName>
        <fullName evidence="4">ADP-L-glycero-beta-D-manno-heptose-6-epimerase</fullName>
        <shortName evidence="4">ADP-glyceromanno-heptose 6-epimerase</shortName>
        <shortName evidence="4">ADP-hep 6-epimerase</shortName>
        <shortName evidence="4">AGME</shortName>
    </alternativeName>
</protein>
<feature type="binding site" evidence="4">
    <location>
        <begin position="31"/>
        <end position="32"/>
    </location>
    <ligand>
        <name>NADP(+)</name>
        <dbReference type="ChEBI" id="CHEBI:58349"/>
    </ligand>
</feature>
<comment type="caution">
    <text evidence="4">Lacks conserved residue(s) required for the propagation of feature annotation.</text>
</comment>
<accession>A0A8J7PQX1</accession>
<evidence type="ECO:0000256" key="1">
    <source>
        <dbReference type="ARBA" id="ARBA00022857"/>
    </source>
</evidence>
<keyword evidence="2 4" id="KW-0413">Isomerase</keyword>
<dbReference type="GO" id="GO:0005975">
    <property type="term" value="P:carbohydrate metabolic process"/>
    <property type="evidence" value="ECO:0007669"/>
    <property type="project" value="UniProtKB-UniRule"/>
</dbReference>
<evidence type="ECO:0000256" key="4">
    <source>
        <dbReference type="HAMAP-Rule" id="MF_01601"/>
    </source>
</evidence>
<dbReference type="EMBL" id="JAFKGL010000014">
    <property type="protein sequence ID" value="MBN9412932.1"/>
    <property type="molecule type" value="Genomic_DNA"/>
</dbReference>
<dbReference type="CDD" id="cd05248">
    <property type="entry name" value="ADP_GME_SDR_e"/>
    <property type="match status" value="1"/>
</dbReference>
<dbReference type="NCBIfam" id="TIGR02197">
    <property type="entry name" value="heptose_epim"/>
    <property type="match status" value="1"/>
</dbReference>
<dbReference type="InterPro" id="IPR011912">
    <property type="entry name" value="Heptose_epim"/>
</dbReference>
<evidence type="ECO:0000313" key="7">
    <source>
        <dbReference type="Proteomes" id="UP000664414"/>
    </source>
</evidence>
<evidence type="ECO:0000256" key="2">
    <source>
        <dbReference type="ARBA" id="ARBA00023235"/>
    </source>
</evidence>
<comment type="subunit">
    <text evidence="4">Homopentamer.</text>
</comment>
<feature type="binding site" evidence="4">
    <location>
        <position position="175"/>
    </location>
    <ligand>
        <name>substrate</name>
    </ligand>
</feature>
<dbReference type="GO" id="GO:0008712">
    <property type="term" value="F:ADP-glyceromanno-heptose 6-epimerase activity"/>
    <property type="evidence" value="ECO:0007669"/>
    <property type="project" value="UniProtKB-UniRule"/>
</dbReference>
<dbReference type="InterPro" id="IPR036291">
    <property type="entry name" value="NAD(P)-bd_dom_sf"/>
</dbReference>
<dbReference type="Pfam" id="PF01370">
    <property type="entry name" value="Epimerase"/>
    <property type="match status" value="1"/>
</dbReference>
<keyword evidence="3 4" id="KW-0119">Carbohydrate metabolism</keyword>
<comment type="similarity">
    <text evidence="4">Belongs to the NAD(P)-dependent epimerase/dehydratase family. HldD subfamily.</text>
</comment>
<feature type="active site" description="Proton acceptor" evidence="4">
    <location>
        <position position="184"/>
    </location>
</feature>
<dbReference type="EC" id="5.1.3.20" evidence="4"/>
<evidence type="ECO:0000256" key="3">
    <source>
        <dbReference type="ARBA" id="ARBA00023277"/>
    </source>
</evidence>
<feature type="binding site" evidence="4">
    <location>
        <position position="184"/>
    </location>
    <ligand>
        <name>NADP(+)</name>
        <dbReference type="ChEBI" id="CHEBI:58349"/>
    </ligand>
</feature>
<feature type="binding site" evidence="4">
    <location>
        <begin position="207"/>
        <end position="210"/>
    </location>
    <ligand>
        <name>substrate</name>
    </ligand>
</feature>
<dbReference type="InterPro" id="IPR001509">
    <property type="entry name" value="Epimerase_deHydtase"/>
</dbReference>
<feature type="active site" description="Proton acceptor" evidence="4">
    <location>
        <position position="143"/>
    </location>
</feature>
<feature type="binding site" evidence="4">
    <location>
        <position position="286"/>
    </location>
    <ligand>
        <name>substrate</name>
    </ligand>
</feature>
<evidence type="ECO:0000259" key="5">
    <source>
        <dbReference type="Pfam" id="PF01370"/>
    </source>
</evidence>
<comment type="pathway">
    <text evidence="4">Nucleotide-sugar biosynthesis; ADP-L-glycero-beta-D-manno-heptose biosynthesis; ADP-L-glycero-beta-D-manno-heptose from D-glycero-beta-D-manno-heptose 7-phosphate: step 4/4.</text>
</comment>
<dbReference type="AlphaFoldDB" id="A0A8J7PQX1"/>
<proteinExistence type="inferred from homology"/>
<sequence>MLVVTGGAGFIGSNLLARLEQETQAPLVAIDTLGKDEKWKNLRHRNLAEIVAPSHAFSFLNSHIDDIKAIFHLGAISTTTETDADLVIENNLTFSINLLEWCTIHRKQFIYASSAATYGDGNEGFEDNQQVTALRKLLPLNVYGWSKHAFDLRIATRQEAYKPLPPQCVGLKFFNVYGPNEYHKGAQQSVVSHIFETLKTHSHARLFKSYHPHYQDGGQLRDFIWVDDCVDIMIWLYKNPQINGLFNVGTGKARSFLDLSNAVFQALNRPSKIKFIEMPEGLREKYQYYTQAQMSHLREVGYQKPFTSLEEGVKQYIQNYLLQSNPYR</sequence>
<feature type="binding site" evidence="4">
    <location>
        <position position="221"/>
    </location>
    <ligand>
        <name>substrate</name>
    </ligand>
</feature>
<organism evidence="6 7">
    <name type="scientific">Candidatus Paracaedimonas acanthamoebae</name>
    <dbReference type="NCBI Taxonomy" id="244581"/>
    <lineage>
        <taxon>Bacteria</taxon>
        <taxon>Pseudomonadati</taxon>
        <taxon>Pseudomonadota</taxon>
        <taxon>Alphaproteobacteria</taxon>
        <taxon>Holosporales</taxon>
        <taxon>Caedimonadaceae</taxon>
        <taxon>Candidatus Paracaedimonas</taxon>
    </lineage>
</organism>
<feature type="binding site" evidence="4">
    <location>
        <position position="147"/>
    </location>
    <ligand>
        <name>NADP(+)</name>
        <dbReference type="ChEBI" id="CHEBI:58349"/>
    </ligand>
</feature>
<dbReference type="PANTHER" id="PTHR43103:SF3">
    <property type="entry name" value="ADP-L-GLYCERO-D-MANNO-HEPTOSE-6-EPIMERASE"/>
    <property type="match status" value="1"/>
</dbReference>
<gene>
    <name evidence="6" type="primary">rfaD</name>
    <name evidence="4" type="synonym">hldD</name>
    <name evidence="6" type="ORF">J0H12_03270</name>
</gene>
<reference evidence="6" key="1">
    <citation type="submission" date="2021-02" db="EMBL/GenBank/DDBJ databases">
        <title>Thiocyanate and organic carbon inputs drive convergent selection for specific autotrophic Afipia and Thiobacillus strains within complex microbiomes.</title>
        <authorList>
            <person name="Huddy R.J."/>
            <person name="Sachdeva R."/>
            <person name="Kadzinga F."/>
            <person name="Kantor R.S."/>
            <person name="Harrison S.T.L."/>
            <person name="Banfield J.F."/>
        </authorList>
    </citation>
    <scope>NUCLEOTIDE SEQUENCE</scope>
    <source>
        <strain evidence="6">SCN18_10_11_15_R4_P_38_20</strain>
    </source>
</reference>
<feature type="binding site" evidence="4">
    <location>
        <position position="186"/>
    </location>
    <ligand>
        <name>substrate</name>
    </ligand>
</feature>
<dbReference type="UniPathway" id="UPA00356">
    <property type="reaction ID" value="UER00440"/>
</dbReference>
<dbReference type="SUPFAM" id="SSF51735">
    <property type="entry name" value="NAD(P)-binding Rossmann-fold domains"/>
    <property type="match status" value="1"/>
</dbReference>
<comment type="function">
    <text evidence="4">Catalyzes the interconversion between ADP-D-glycero-beta-D-manno-heptose and ADP-L-glycero-beta-D-manno-heptose via an epimerization at carbon 6 of the heptose.</text>
</comment>
<comment type="caution">
    <text evidence="6">The sequence shown here is derived from an EMBL/GenBank/DDBJ whole genome shotgun (WGS) entry which is preliminary data.</text>
</comment>
<dbReference type="Gene3D" id="3.40.50.720">
    <property type="entry name" value="NAD(P)-binding Rossmann-like Domain"/>
    <property type="match status" value="1"/>
</dbReference>
<feature type="binding site" evidence="4">
    <location>
        <begin position="73"/>
        <end position="77"/>
    </location>
    <ligand>
        <name>NADP(+)</name>
        <dbReference type="ChEBI" id="CHEBI:58349"/>
    </ligand>
</feature>
<feature type="binding site" evidence="4">
    <location>
        <position position="176"/>
    </location>
    <ligand>
        <name>NADP(+)</name>
        <dbReference type="ChEBI" id="CHEBI:58349"/>
    </ligand>
</feature>
<name>A0A8J7PQX1_9PROT</name>
<dbReference type="HAMAP" id="MF_01601">
    <property type="entry name" value="Heptose_epimerase"/>
    <property type="match status" value="1"/>
</dbReference>
<evidence type="ECO:0000313" key="6">
    <source>
        <dbReference type="EMBL" id="MBN9412932.1"/>
    </source>
</evidence>
<dbReference type="GO" id="GO:0050661">
    <property type="term" value="F:NADP binding"/>
    <property type="evidence" value="ECO:0007669"/>
    <property type="project" value="InterPro"/>
</dbReference>
<feature type="binding site" evidence="4">
    <location>
        <position position="38"/>
    </location>
    <ligand>
        <name>NADP(+)</name>
        <dbReference type="ChEBI" id="CHEBI:58349"/>
    </ligand>
</feature>